<evidence type="ECO:0000313" key="3">
    <source>
        <dbReference type="Proteomes" id="UP000799753"/>
    </source>
</evidence>
<accession>A0A6A6SG80</accession>
<feature type="region of interest" description="Disordered" evidence="1">
    <location>
        <begin position="1"/>
        <end position="31"/>
    </location>
</feature>
<dbReference type="AlphaFoldDB" id="A0A6A6SG80"/>
<dbReference type="Proteomes" id="UP000799753">
    <property type="component" value="Unassembled WGS sequence"/>
</dbReference>
<dbReference type="EMBL" id="MU006776">
    <property type="protein sequence ID" value="KAF2646312.1"/>
    <property type="molecule type" value="Genomic_DNA"/>
</dbReference>
<organism evidence="2 3">
    <name type="scientific">Massarina eburnea CBS 473.64</name>
    <dbReference type="NCBI Taxonomy" id="1395130"/>
    <lineage>
        <taxon>Eukaryota</taxon>
        <taxon>Fungi</taxon>
        <taxon>Dikarya</taxon>
        <taxon>Ascomycota</taxon>
        <taxon>Pezizomycotina</taxon>
        <taxon>Dothideomycetes</taxon>
        <taxon>Pleosporomycetidae</taxon>
        <taxon>Pleosporales</taxon>
        <taxon>Massarineae</taxon>
        <taxon>Massarinaceae</taxon>
        <taxon>Massarina</taxon>
    </lineage>
</organism>
<evidence type="ECO:0000256" key="1">
    <source>
        <dbReference type="SAM" id="MobiDB-lite"/>
    </source>
</evidence>
<sequence>MHLHMQQLSKCRGGDGLDGRSSAKRSQTGALRDHGSLCSDGWHPLPPPLGPGCLGDSQSSHPVTQSSHTCCHSPAERTSTDRSLCNVGTWAQSVVVVVVGRRCEVQRQSVLELFRMPPRVARPADIWSECDEQYHLVKCLATASSCMPTYYYL</sequence>
<proteinExistence type="predicted"/>
<keyword evidence="3" id="KW-1185">Reference proteome</keyword>
<name>A0A6A6SG80_9PLEO</name>
<reference evidence="2" key="1">
    <citation type="journal article" date="2020" name="Stud. Mycol.">
        <title>101 Dothideomycetes genomes: a test case for predicting lifestyles and emergence of pathogens.</title>
        <authorList>
            <person name="Haridas S."/>
            <person name="Albert R."/>
            <person name="Binder M."/>
            <person name="Bloem J."/>
            <person name="Labutti K."/>
            <person name="Salamov A."/>
            <person name="Andreopoulos B."/>
            <person name="Baker S."/>
            <person name="Barry K."/>
            <person name="Bills G."/>
            <person name="Bluhm B."/>
            <person name="Cannon C."/>
            <person name="Castanera R."/>
            <person name="Culley D."/>
            <person name="Daum C."/>
            <person name="Ezra D."/>
            <person name="Gonzalez J."/>
            <person name="Henrissat B."/>
            <person name="Kuo A."/>
            <person name="Liang C."/>
            <person name="Lipzen A."/>
            <person name="Lutzoni F."/>
            <person name="Magnuson J."/>
            <person name="Mondo S."/>
            <person name="Nolan M."/>
            <person name="Ohm R."/>
            <person name="Pangilinan J."/>
            <person name="Park H.-J."/>
            <person name="Ramirez L."/>
            <person name="Alfaro M."/>
            <person name="Sun H."/>
            <person name="Tritt A."/>
            <person name="Yoshinaga Y."/>
            <person name="Zwiers L.-H."/>
            <person name="Turgeon B."/>
            <person name="Goodwin S."/>
            <person name="Spatafora J."/>
            <person name="Crous P."/>
            <person name="Grigoriev I."/>
        </authorList>
    </citation>
    <scope>NUCLEOTIDE SEQUENCE</scope>
    <source>
        <strain evidence="2">CBS 473.64</strain>
    </source>
</reference>
<protein>
    <submittedName>
        <fullName evidence="2">Uncharacterized protein</fullName>
    </submittedName>
</protein>
<evidence type="ECO:0000313" key="2">
    <source>
        <dbReference type="EMBL" id="KAF2646312.1"/>
    </source>
</evidence>
<gene>
    <name evidence="2" type="ORF">P280DRAFT_7348</name>
</gene>